<evidence type="ECO:0000313" key="1">
    <source>
        <dbReference type="EMBL" id="CAB3863692.1"/>
    </source>
</evidence>
<reference evidence="1 2" key="1">
    <citation type="submission" date="2020-04" db="EMBL/GenBank/DDBJ databases">
        <authorList>
            <person name="De Canck E."/>
        </authorList>
    </citation>
    <scope>NUCLEOTIDE SEQUENCE [LARGE SCALE GENOMIC DNA]</scope>
    <source>
        <strain evidence="1 2">LMG 26858</strain>
    </source>
</reference>
<evidence type="ECO:0000313" key="2">
    <source>
        <dbReference type="Proteomes" id="UP000494117"/>
    </source>
</evidence>
<dbReference type="EMBL" id="CADILG010000014">
    <property type="protein sequence ID" value="CAB3863692.1"/>
    <property type="molecule type" value="Genomic_DNA"/>
</dbReference>
<protein>
    <submittedName>
        <fullName evidence="1">Uncharacterized protein</fullName>
    </submittedName>
</protein>
<dbReference type="AlphaFoldDB" id="A0A6S7CV17"/>
<organism evidence="1 2">
    <name type="scientific">Achromobacter anxifer</name>
    <dbReference type="NCBI Taxonomy" id="1287737"/>
    <lineage>
        <taxon>Bacteria</taxon>
        <taxon>Pseudomonadati</taxon>
        <taxon>Pseudomonadota</taxon>
        <taxon>Betaproteobacteria</taxon>
        <taxon>Burkholderiales</taxon>
        <taxon>Alcaligenaceae</taxon>
        <taxon>Achromobacter</taxon>
    </lineage>
</organism>
<accession>A0A6S7CV17</accession>
<sequence>MQLQCTVLRTHHLGERRRDNDPDQAVVGTVHMYSILHKGLNRQVAVMSMDRLLKFGAREKASIPDLLEPQLLTFASDRGMMVAGFEEIAGIRYYQGWWMQWVGQ</sequence>
<proteinExistence type="predicted"/>
<dbReference type="Proteomes" id="UP000494117">
    <property type="component" value="Unassembled WGS sequence"/>
</dbReference>
<gene>
    <name evidence="1" type="ORF">LMG26858_02356</name>
</gene>
<dbReference type="RefSeq" id="WP_254595856.1">
    <property type="nucleotide sequence ID" value="NZ_CADILG010000014.1"/>
</dbReference>
<keyword evidence="2" id="KW-1185">Reference proteome</keyword>
<name>A0A6S7CV17_9BURK</name>